<feature type="region of interest" description="Disordered" evidence="1">
    <location>
        <begin position="662"/>
        <end position="691"/>
    </location>
</feature>
<dbReference type="Proteomes" id="UP000639643">
    <property type="component" value="Unassembled WGS sequence"/>
</dbReference>
<accession>A0A8H6KYI0</accession>
<comment type="caution">
    <text evidence="2">The sequence shown here is derived from an EMBL/GenBank/DDBJ whole genome shotgun (WGS) entry which is preliminary data.</text>
</comment>
<gene>
    <name evidence="2" type="ORF">CMUS01_04202</name>
</gene>
<evidence type="ECO:0000313" key="2">
    <source>
        <dbReference type="EMBL" id="KAF6839640.1"/>
    </source>
</evidence>
<keyword evidence="3" id="KW-1185">Reference proteome</keyword>
<organism evidence="2 3">
    <name type="scientific">Colletotrichum musicola</name>
    <dbReference type="NCBI Taxonomy" id="2175873"/>
    <lineage>
        <taxon>Eukaryota</taxon>
        <taxon>Fungi</taxon>
        <taxon>Dikarya</taxon>
        <taxon>Ascomycota</taxon>
        <taxon>Pezizomycotina</taxon>
        <taxon>Sordariomycetes</taxon>
        <taxon>Hypocreomycetidae</taxon>
        <taxon>Glomerellales</taxon>
        <taxon>Glomerellaceae</taxon>
        <taxon>Colletotrichum</taxon>
        <taxon>Colletotrichum orchidearum species complex</taxon>
    </lineage>
</organism>
<evidence type="ECO:0000256" key="1">
    <source>
        <dbReference type="SAM" id="MobiDB-lite"/>
    </source>
</evidence>
<proteinExistence type="predicted"/>
<evidence type="ECO:0000313" key="3">
    <source>
        <dbReference type="Proteomes" id="UP000639643"/>
    </source>
</evidence>
<protein>
    <submittedName>
        <fullName evidence="2">Uncharacterized protein</fullName>
    </submittedName>
</protein>
<reference evidence="2" key="1">
    <citation type="journal article" date="2020" name="Phytopathology">
        <title>Genome Sequence Resources of Colletotrichum truncatum, C. plurivorum, C. musicola, and C. sojae: Four Species Pathogenic to Soybean (Glycine max).</title>
        <authorList>
            <person name="Rogerio F."/>
            <person name="Boufleur T.R."/>
            <person name="Ciampi-Guillardi M."/>
            <person name="Sukno S.A."/>
            <person name="Thon M.R."/>
            <person name="Massola Junior N.S."/>
            <person name="Baroncelli R."/>
        </authorList>
    </citation>
    <scope>NUCLEOTIDE SEQUENCE</scope>
    <source>
        <strain evidence="2">LFN0074</strain>
    </source>
</reference>
<feature type="compositionally biased region" description="Low complexity" evidence="1">
    <location>
        <begin position="662"/>
        <end position="682"/>
    </location>
</feature>
<dbReference type="AlphaFoldDB" id="A0A8H6KYI0"/>
<dbReference type="OrthoDB" id="5428138at2759"/>
<sequence length="691" mass="77966">MASRTAILPGSFQLIMPEHSAYDQARAEQKQIATEMVVCRGGQLPTFSTDAVPTPSEWDNHRLTAERLAAQEREASQKVQQAPLNTYDSPKATSLATILHVIPAGAVILDTLWHDDAASIGSLATASKKCSEAVALYVSRFNLPRGDYQGCNSPIEGLNEILEEGVETPSLHTTLFVRGRDASIPFATGKSALGVWASESRRENLWNHAQGLKGNLVGTYLKMVPFLRYEEALARLEAKLDSKTASHRLIPYTIETRAHLLREFNYVLPMLRSFEQYGSNLRAVRFHQVPMMDVRVLELLLPAMPKLEVLGLIDCELLHFACINPILDVLHWNSIKVQKMLKLDFYPRSYSPPSQQRQGTYFLSWESLDMDSVPMAVLLTTFIAVLKAHPMGIDLISEGQAFRNFLNRIPMKPGAMWIFIDALSAWLRACRHKNYKALPPHMEQQLHDQLFMALHQGETLNKRQHRKDAGQMWHCSKCGLIMITELFCWGSRARPANQRLCRACDLQLNLSAEKHHLLWKKRDLLTSLLEPEVCDVLGQPSSSETAKPAANYHEKQLRNAVAPLMPNPFVVDPPVNSEHRRNALDARLGLPELKKLLSPEWDFHALNASGEAAVVDLVFRLEELNFRFLDHGDLTNQKICRPRDFKQSWEHALWKDMNLPSAPAQQAQHAPNAQHAQQTAPAEDVKAPGFW</sequence>
<name>A0A8H6KYI0_9PEZI</name>
<dbReference type="EMBL" id="WIGM01000111">
    <property type="protein sequence ID" value="KAF6839640.1"/>
    <property type="molecule type" value="Genomic_DNA"/>
</dbReference>